<gene>
    <name evidence="1" type="ORF">SAMN06265373_103502</name>
</gene>
<protein>
    <submittedName>
        <fullName evidence="1">Uncharacterized protein</fullName>
    </submittedName>
</protein>
<dbReference type="EMBL" id="FXTY01000003">
    <property type="protein sequence ID" value="SMP20228.1"/>
    <property type="molecule type" value="Genomic_DNA"/>
</dbReference>
<evidence type="ECO:0000313" key="2">
    <source>
        <dbReference type="Proteomes" id="UP001157961"/>
    </source>
</evidence>
<keyword evidence="2" id="KW-1185">Reference proteome</keyword>
<proteinExistence type="predicted"/>
<name>A0ABY1NX24_9RHOB</name>
<dbReference type="Proteomes" id="UP001157961">
    <property type="component" value="Unassembled WGS sequence"/>
</dbReference>
<organism evidence="1 2">
    <name type="scientific">Shimia sagamensis</name>
    <dbReference type="NCBI Taxonomy" id="1566352"/>
    <lineage>
        <taxon>Bacteria</taxon>
        <taxon>Pseudomonadati</taxon>
        <taxon>Pseudomonadota</taxon>
        <taxon>Alphaproteobacteria</taxon>
        <taxon>Rhodobacterales</taxon>
        <taxon>Roseobacteraceae</taxon>
    </lineage>
</organism>
<accession>A0ABY1NX24</accession>
<comment type="caution">
    <text evidence="1">The sequence shown here is derived from an EMBL/GenBank/DDBJ whole genome shotgun (WGS) entry which is preliminary data.</text>
</comment>
<sequence length="147" mass="16354">MLPVSVSVIPELNIVHNVYLGCVTIQDLFDEQIQRHQNPNFVVGMPAVNDLSQVTEVDIGFDEMMTYAKKTLVTYRDVTEPIQIVLVGETQATAAAMAMYENLSAASNAPFYVNVVQGYPEVLAMLNLPEDGLQHLPDFCRQESHLL</sequence>
<reference evidence="1 2" key="1">
    <citation type="submission" date="2017-05" db="EMBL/GenBank/DDBJ databases">
        <authorList>
            <person name="Varghese N."/>
            <person name="Submissions S."/>
        </authorList>
    </citation>
    <scope>NUCLEOTIDE SEQUENCE [LARGE SCALE GENOMIC DNA]</scope>
    <source>
        <strain evidence="1 2">DSM 29734</strain>
    </source>
</reference>
<evidence type="ECO:0000313" key="1">
    <source>
        <dbReference type="EMBL" id="SMP20228.1"/>
    </source>
</evidence>